<dbReference type="OrthoDB" id="406631at2759"/>
<dbReference type="STRING" id="4846.A0A367IKB3"/>
<comment type="catalytic activity">
    <reaction evidence="1">
        <text>Random hydrolysis of (1-&gt;4)-beta-D-mannosidic linkages in mannans, galactomannans and glucomannans.</text>
        <dbReference type="EC" id="3.2.1.78"/>
    </reaction>
</comment>
<dbReference type="PANTHER" id="PTHR31451:SF40">
    <property type="entry name" value="GLYCOSIDE HYDROLASE FAMILY 5 DOMAIN-CONTAINING PROTEIN"/>
    <property type="match status" value="1"/>
</dbReference>
<dbReference type="InterPro" id="IPR017853">
    <property type="entry name" value="GH"/>
</dbReference>
<evidence type="ECO:0000256" key="4">
    <source>
        <dbReference type="ARBA" id="ARBA00022801"/>
    </source>
</evidence>
<dbReference type="InterPro" id="IPR045053">
    <property type="entry name" value="MAN-like"/>
</dbReference>
<evidence type="ECO:0000313" key="8">
    <source>
        <dbReference type="EMBL" id="RCH78122.1"/>
    </source>
</evidence>
<comment type="similarity">
    <text evidence="2">Belongs to the glycosyl hydrolase 5 (cellulase A) family.</text>
</comment>
<reference evidence="8 9" key="1">
    <citation type="journal article" date="2018" name="G3 (Bethesda)">
        <title>Phylogenetic and Phylogenomic Definition of Rhizopus Species.</title>
        <authorList>
            <person name="Gryganskyi A.P."/>
            <person name="Golan J."/>
            <person name="Dolatabadi S."/>
            <person name="Mondo S."/>
            <person name="Robb S."/>
            <person name="Idnurm A."/>
            <person name="Muszewska A."/>
            <person name="Steczkiewicz K."/>
            <person name="Masonjones S."/>
            <person name="Liao H.L."/>
            <person name="Gajdeczka M.T."/>
            <person name="Anike F."/>
            <person name="Vuek A."/>
            <person name="Anishchenko I.M."/>
            <person name="Voigt K."/>
            <person name="de Hoog G.S."/>
            <person name="Smith M.E."/>
            <person name="Heitman J."/>
            <person name="Vilgalys R."/>
            <person name="Stajich J.E."/>
        </authorList>
    </citation>
    <scope>NUCLEOTIDE SEQUENCE [LARGE SCALE GENOMIC DNA]</scope>
    <source>
        <strain evidence="8 9">LSU 92-RS-03</strain>
    </source>
</reference>
<feature type="non-terminal residue" evidence="8">
    <location>
        <position position="126"/>
    </location>
</feature>
<evidence type="ECO:0000256" key="1">
    <source>
        <dbReference type="ARBA" id="ARBA00001678"/>
    </source>
</evidence>
<dbReference type="SUPFAM" id="SSF51445">
    <property type="entry name" value="(Trans)glycosidases"/>
    <property type="match status" value="1"/>
</dbReference>
<dbReference type="Pfam" id="PF26410">
    <property type="entry name" value="GH5_mannosidase"/>
    <property type="match status" value="1"/>
</dbReference>
<dbReference type="InterPro" id="IPR001547">
    <property type="entry name" value="Glyco_hydro_5"/>
</dbReference>
<accession>A0A367IKB3</accession>
<comment type="caution">
    <text evidence="8">The sequence shown here is derived from an EMBL/GenBank/DDBJ whole genome shotgun (WGS) entry which is preliminary data.</text>
</comment>
<protein>
    <recommendedName>
        <fullName evidence="3">mannan endo-1,4-beta-mannosidase</fullName>
        <ecNumber evidence="3">3.2.1.78</ecNumber>
    </recommendedName>
</protein>
<sequence>MKSVYSVLLLLVCQVSAMGFVTTKGTEFYRDGKVYLIKSANYWQGMNLGATKEYGGDRERLVKELDQMKAMGVNNLRVMASSEGPDDQPFRMRPSMQPAPGQYNEHIFEGLDYLLHEMGKRDMTAV</sequence>
<evidence type="ECO:0000256" key="2">
    <source>
        <dbReference type="ARBA" id="ARBA00005641"/>
    </source>
</evidence>
<keyword evidence="4" id="KW-0378">Hydrolase</keyword>
<dbReference type="PANTHER" id="PTHR31451">
    <property type="match status" value="1"/>
</dbReference>
<dbReference type="EMBL" id="PJQM01007481">
    <property type="protein sequence ID" value="RCH78122.1"/>
    <property type="molecule type" value="Genomic_DNA"/>
</dbReference>
<dbReference type="AlphaFoldDB" id="A0A367IKB3"/>
<feature type="domain" description="Glycoside hydrolase family 5" evidence="7">
    <location>
        <begin position="20"/>
        <end position="126"/>
    </location>
</feature>
<feature type="chain" id="PRO_5016984705" description="mannan endo-1,4-beta-mannosidase" evidence="6">
    <location>
        <begin position="18"/>
        <end position="126"/>
    </location>
</feature>
<evidence type="ECO:0000256" key="6">
    <source>
        <dbReference type="SAM" id="SignalP"/>
    </source>
</evidence>
<evidence type="ECO:0000256" key="5">
    <source>
        <dbReference type="ARBA" id="ARBA00023295"/>
    </source>
</evidence>
<proteinExistence type="inferred from homology"/>
<name>A0A367IKB3_RHIST</name>
<gene>
    <name evidence="8" type="primary">MAN5</name>
    <name evidence="8" type="ORF">CU098_001641</name>
</gene>
<dbReference type="Proteomes" id="UP000253551">
    <property type="component" value="Unassembled WGS sequence"/>
</dbReference>
<evidence type="ECO:0000256" key="3">
    <source>
        <dbReference type="ARBA" id="ARBA00012706"/>
    </source>
</evidence>
<feature type="signal peptide" evidence="6">
    <location>
        <begin position="1"/>
        <end position="17"/>
    </location>
</feature>
<dbReference type="Gene3D" id="3.20.20.80">
    <property type="entry name" value="Glycosidases"/>
    <property type="match status" value="1"/>
</dbReference>
<dbReference type="GO" id="GO:0016985">
    <property type="term" value="F:mannan endo-1,4-beta-mannosidase activity"/>
    <property type="evidence" value="ECO:0007669"/>
    <property type="project" value="UniProtKB-EC"/>
</dbReference>
<evidence type="ECO:0000313" key="9">
    <source>
        <dbReference type="Proteomes" id="UP000253551"/>
    </source>
</evidence>
<keyword evidence="9" id="KW-1185">Reference proteome</keyword>
<dbReference type="EC" id="3.2.1.78" evidence="3"/>
<keyword evidence="6" id="KW-0732">Signal</keyword>
<keyword evidence="5" id="KW-0326">Glycosidase</keyword>
<organism evidence="8 9">
    <name type="scientific">Rhizopus stolonifer</name>
    <name type="common">Rhizopus nigricans</name>
    <dbReference type="NCBI Taxonomy" id="4846"/>
    <lineage>
        <taxon>Eukaryota</taxon>
        <taxon>Fungi</taxon>
        <taxon>Fungi incertae sedis</taxon>
        <taxon>Mucoromycota</taxon>
        <taxon>Mucoromycotina</taxon>
        <taxon>Mucoromycetes</taxon>
        <taxon>Mucorales</taxon>
        <taxon>Mucorineae</taxon>
        <taxon>Rhizopodaceae</taxon>
        <taxon>Rhizopus</taxon>
    </lineage>
</organism>
<evidence type="ECO:0000259" key="7">
    <source>
        <dbReference type="Pfam" id="PF26410"/>
    </source>
</evidence>